<protein>
    <recommendedName>
        <fullName evidence="6">ABC transporter domain-containing protein</fullName>
    </recommendedName>
</protein>
<dbReference type="InterPro" id="IPR003593">
    <property type="entry name" value="AAA+_ATPase"/>
</dbReference>
<evidence type="ECO:0000256" key="3">
    <source>
        <dbReference type="ARBA" id="ARBA00022741"/>
    </source>
</evidence>
<dbReference type="EMBL" id="UINC01012271">
    <property type="protein sequence ID" value="SVA53681.1"/>
    <property type="molecule type" value="Genomic_DNA"/>
</dbReference>
<reference evidence="7" key="1">
    <citation type="submission" date="2018-05" db="EMBL/GenBank/DDBJ databases">
        <authorList>
            <person name="Lanie J.A."/>
            <person name="Ng W.-L."/>
            <person name="Kazmierczak K.M."/>
            <person name="Andrzejewski T.M."/>
            <person name="Davidsen T.M."/>
            <person name="Wayne K.J."/>
            <person name="Tettelin H."/>
            <person name="Glass J.I."/>
            <person name="Rusch D."/>
            <person name="Podicherti R."/>
            <person name="Tsui H.-C.T."/>
            <person name="Winkler M.E."/>
        </authorList>
    </citation>
    <scope>NUCLEOTIDE SEQUENCE</scope>
</reference>
<dbReference type="Gene3D" id="3.40.50.300">
    <property type="entry name" value="P-loop containing nucleotide triphosphate hydrolases"/>
    <property type="match status" value="1"/>
</dbReference>
<dbReference type="SUPFAM" id="SSF52540">
    <property type="entry name" value="P-loop containing nucleoside triphosphate hydrolases"/>
    <property type="match status" value="1"/>
</dbReference>
<keyword evidence="5" id="KW-0029">Amino-acid transport</keyword>
<evidence type="ECO:0000256" key="4">
    <source>
        <dbReference type="ARBA" id="ARBA00022840"/>
    </source>
</evidence>
<proteinExistence type="inferred from homology"/>
<organism evidence="7">
    <name type="scientific">marine metagenome</name>
    <dbReference type="NCBI Taxonomy" id="408172"/>
    <lineage>
        <taxon>unclassified sequences</taxon>
        <taxon>metagenomes</taxon>
        <taxon>ecological metagenomes</taxon>
    </lineage>
</organism>
<comment type="similarity">
    <text evidence="1">Belongs to the ABC transporter superfamily.</text>
</comment>
<sequence length="234" mass="25611">VLSLSNIVSGYGSQSIIRNISFDIPESGLVTIIGPNGHGKSTLLRSISGIVRLQSGEIYFEGQRIDGLRIDQIVSRGVVHIPQGDMLFPDMTVHENLLMGASLIRSRNEIAERYGKVFVLFPQLEERKNQVASTLSGGERRMLAIGRGLMTGARILLLDEPSLGLAPVVIEEIYKIIKNLNDGGQTILLVEENVSRAIAISDHIYLLDDGHIAWQGTGEELAGERHLMEVYLGA</sequence>
<dbReference type="GO" id="GO:0016887">
    <property type="term" value="F:ATP hydrolysis activity"/>
    <property type="evidence" value="ECO:0007669"/>
    <property type="project" value="InterPro"/>
</dbReference>
<evidence type="ECO:0000313" key="7">
    <source>
        <dbReference type="EMBL" id="SVA53681.1"/>
    </source>
</evidence>
<dbReference type="InterPro" id="IPR003439">
    <property type="entry name" value="ABC_transporter-like_ATP-bd"/>
</dbReference>
<accession>A0A381WN17</accession>
<feature type="domain" description="ABC transporter" evidence="6">
    <location>
        <begin position="2"/>
        <end position="234"/>
    </location>
</feature>
<dbReference type="PROSITE" id="PS00211">
    <property type="entry name" value="ABC_TRANSPORTER_1"/>
    <property type="match status" value="1"/>
</dbReference>
<dbReference type="GO" id="GO:0005524">
    <property type="term" value="F:ATP binding"/>
    <property type="evidence" value="ECO:0007669"/>
    <property type="project" value="UniProtKB-KW"/>
</dbReference>
<dbReference type="InterPro" id="IPR052156">
    <property type="entry name" value="BCAA_Transport_ATP-bd_LivF"/>
</dbReference>
<keyword evidence="4" id="KW-0067">ATP-binding</keyword>
<dbReference type="Pfam" id="PF00005">
    <property type="entry name" value="ABC_tran"/>
    <property type="match status" value="1"/>
</dbReference>
<evidence type="ECO:0000256" key="2">
    <source>
        <dbReference type="ARBA" id="ARBA00022448"/>
    </source>
</evidence>
<dbReference type="PANTHER" id="PTHR43820">
    <property type="entry name" value="HIGH-AFFINITY BRANCHED-CHAIN AMINO ACID TRANSPORT ATP-BINDING PROTEIN LIVF"/>
    <property type="match status" value="1"/>
</dbReference>
<dbReference type="GO" id="GO:0015658">
    <property type="term" value="F:branched-chain amino acid transmembrane transporter activity"/>
    <property type="evidence" value="ECO:0007669"/>
    <property type="project" value="TreeGrafter"/>
</dbReference>
<dbReference type="PROSITE" id="PS50893">
    <property type="entry name" value="ABC_TRANSPORTER_2"/>
    <property type="match status" value="1"/>
</dbReference>
<dbReference type="GO" id="GO:0015807">
    <property type="term" value="P:L-amino acid transport"/>
    <property type="evidence" value="ECO:0007669"/>
    <property type="project" value="TreeGrafter"/>
</dbReference>
<evidence type="ECO:0000259" key="6">
    <source>
        <dbReference type="PROSITE" id="PS50893"/>
    </source>
</evidence>
<keyword evidence="2" id="KW-0813">Transport</keyword>
<name>A0A381WN17_9ZZZZ</name>
<dbReference type="CDD" id="cd03224">
    <property type="entry name" value="ABC_TM1139_LivF_branched"/>
    <property type="match status" value="1"/>
</dbReference>
<keyword evidence="3" id="KW-0547">Nucleotide-binding</keyword>
<dbReference type="InterPro" id="IPR027417">
    <property type="entry name" value="P-loop_NTPase"/>
</dbReference>
<gene>
    <name evidence="7" type="ORF">METZ01_LOCUS106535</name>
</gene>
<dbReference type="SMART" id="SM00382">
    <property type="entry name" value="AAA"/>
    <property type="match status" value="1"/>
</dbReference>
<dbReference type="PANTHER" id="PTHR43820:SF4">
    <property type="entry name" value="HIGH-AFFINITY BRANCHED-CHAIN AMINO ACID TRANSPORT ATP-BINDING PROTEIN LIVF"/>
    <property type="match status" value="1"/>
</dbReference>
<dbReference type="AlphaFoldDB" id="A0A381WN17"/>
<feature type="non-terminal residue" evidence="7">
    <location>
        <position position="1"/>
    </location>
</feature>
<evidence type="ECO:0000256" key="1">
    <source>
        <dbReference type="ARBA" id="ARBA00005417"/>
    </source>
</evidence>
<dbReference type="InterPro" id="IPR017871">
    <property type="entry name" value="ABC_transporter-like_CS"/>
</dbReference>
<evidence type="ECO:0000256" key="5">
    <source>
        <dbReference type="ARBA" id="ARBA00022970"/>
    </source>
</evidence>